<dbReference type="Proteomes" id="UP000183994">
    <property type="component" value="Unassembled WGS sequence"/>
</dbReference>
<keyword evidence="5" id="KW-1185">Reference proteome</keyword>
<evidence type="ECO:0000313" key="4">
    <source>
        <dbReference type="EMBL" id="SHJ79508.1"/>
    </source>
</evidence>
<reference evidence="5" key="1">
    <citation type="submission" date="2016-11" db="EMBL/GenBank/DDBJ databases">
        <authorList>
            <person name="Varghese N."/>
            <person name="Submissions S."/>
        </authorList>
    </citation>
    <scope>NUCLEOTIDE SEQUENCE [LARGE SCALE GENOMIC DNA]</scope>
    <source>
        <strain evidence="5">DSM 16219</strain>
    </source>
</reference>
<evidence type="ECO:0000259" key="2">
    <source>
        <dbReference type="Pfam" id="PF00534"/>
    </source>
</evidence>
<feature type="domain" description="Glycosyl transferase family 1" evidence="2">
    <location>
        <begin position="178"/>
        <end position="341"/>
    </location>
</feature>
<dbReference type="AlphaFoldDB" id="A0A1M6M7R4"/>
<dbReference type="Pfam" id="PF00534">
    <property type="entry name" value="Glycos_transf_1"/>
    <property type="match status" value="1"/>
</dbReference>
<organism evidence="4 5">
    <name type="scientific">Desulfatibacillum alkenivorans DSM 16219</name>
    <dbReference type="NCBI Taxonomy" id="1121393"/>
    <lineage>
        <taxon>Bacteria</taxon>
        <taxon>Pseudomonadati</taxon>
        <taxon>Thermodesulfobacteriota</taxon>
        <taxon>Desulfobacteria</taxon>
        <taxon>Desulfobacterales</taxon>
        <taxon>Desulfatibacillaceae</taxon>
        <taxon>Desulfatibacillum</taxon>
    </lineage>
</organism>
<protein>
    <submittedName>
        <fullName evidence="4">Glycosyltransferase involved in cell wall bisynthesis</fullName>
    </submittedName>
</protein>
<name>A0A1M6M7R4_9BACT</name>
<dbReference type="CDD" id="cd03809">
    <property type="entry name" value="GT4_MtfB-like"/>
    <property type="match status" value="1"/>
</dbReference>
<dbReference type="Pfam" id="PF13439">
    <property type="entry name" value="Glyco_transf_4"/>
    <property type="match status" value="1"/>
</dbReference>
<dbReference type="PANTHER" id="PTHR46401:SF2">
    <property type="entry name" value="GLYCOSYLTRANSFERASE WBBK-RELATED"/>
    <property type="match status" value="1"/>
</dbReference>
<dbReference type="Gene3D" id="3.40.50.2000">
    <property type="entry name" value="Glycogen Phosphorylase B"/>
    <property type="match status" value="2"/>
</dbReference>
<dbReference type="GO" id="GO:0009103">
    <property type="term" value="P:lipopolysaccharide biosynthetic process"/>
    <property type="evidence" value="ECO:0007669"/>
    <property type="project" value="TreeGrafter"/>
</dbReference>
<dbReference type="RefSeq" id="WP_073475816.1">
    <property type="nucleotide sequence ID" value="NZ_FQZU01000012.1"/>
</dbReference>
<dbReference type="InterPro" id="IPR001296">
    <property type="entry name" value="Glyco_trans_1"/>
</dbReference>
<feature type="domain" description="Glycosyltransferase subfamily 4-like N-terminal" evidence="3">
    <location>
        <begin position="16"/>
        <end position="172"/>
    </location>
</feature>
<evidence type="ECO:0000256" key="1">
    <source>
        <dbReference type="ARBA" id="ARBA00022679"/>
    </source>
</evidence>
<sequence length="366" mass="39453">MRLGINATFLAPGKGGGMERYLVNMVKAMAQTAKGDAMIVFGCREGLPGLEGAAPVIKGPISAQTRWARVLWEQVLLPGIIKDSHCDAVLSFGNICPVRLSRPSLLVMHDAIPFEPVHGFSALEKKAMQNLFRASARAADRIVTVSGFSKSRICEHTGVSRDKVSIIPGACDPIFFPQETSRKKSGDYILASASARPHKNLDRLLHAYTILVQDKKVKAPLVLVHTQGSEGLALEKARRLGLGNKVIALGNTSDGELAGLYRNATLFVYPSLYEGFGLPILEAMASGTPVIASRAGAIPETAGNAALLVDPYDHEELAQAMGRVLKDPITQKEMAERGKERAREFSWENSAGAMLALARETAGKRR</sequence>
<accession>A0A1M6M7R4</accession>
<evidence type="ECO:0000259" key="3">
    <source>
        <dbReference type="Pfam" id="PF13439"/>
    </source>
</evidence>
<dbReference type="SUPFAM" id="SSF53756">
    <property type="entry name" value="UDP-Glycosyltransferase/glycogen phosphorylase"/>
    <property type="match status" value="1"/>
</dbReference>
<dbReference type="GO" id="GO:0016757">
    <property type="term" value="F:glycosyltransferase activity"/>
    <property type="evidence" value="ECO:0007669"/>
    <property type="project" value="InterPro"/>
</dbReference>
<keyword evidence="1 4" id="KW-0808">Transferase</keyword>
<dbReference type="OrthoDB" id="9767517at2"/>
<dbReference type="PANTHER" id="PTHR46401">
    <property type="entry name" value="GLYCOSYLTRANSFERASE WBBK-RELATED"/>
    <property type="match status" value="1"/>
</dbReference>
<evidence type="ECO:0000313" key="5">
    <source>
        <dbReference type="Proteomes" id="UP000183994"/>
    </source>
</evidence>
<proteinExistence type="predicted"/>
<dbReference type="STRING" id="1121393.SAMN02745216_02268"/>
<dbReference type="EMBL" id="FQZU01000012">
    <property type="protein sequence ID" value="SHJ79508.1"/>
    <property type="molecule type" value="Genomic_DNA"/>
</dbReference>
<dbReference type="InterPro" id="IPR028098">
    <property type="entry name" value="Glyco_trans_4-like_N"/>
</dbReference>
<gene>
    <name evidence="4" type="ORF">SAMN02745216_02268</name>
</gene>